<accession>A0A371F184</accession>
<dbReference type="OrthoDB" id="1435789at2759"/>
<sequence>MPRGRKKRQENTAIPMDANPTRKITQSLDCEAECEADETKAMNLTEKHDDGVEGSSSVQEVVKKKRGRKSKKEKEEMKKKKDVENLGENGGVSEKRRGRKRKRLNNEDEGKFEMPADSSGSGTQKQYILRGREVKEEVEKPKINKWDPKWIEEKSLMCHQCQRNDKGRVVRCTRCKRKRYPHLNEDDISKACPVCCGNCNCKACLRSDELI</sequence>
<evidence type="ECO:0000256" key="2">
    <source>
        <dbReference type="ARBA" id="ARBA00006801"/>
    </source>
</evidence>
<feature type="compositionally biased region" description="Basic and acidic residues" evidence="5">
    <location>
        <begin position="39"/>
        <end position="51"/>
    </location>
</feature>
<feature type="region of interest" description="Disordered" evidence="5">
    <location>
        <begin position="39"/>
        <end position="126"/>
    </location>
</feature>
<organism evidence="6 7">
    <name type="scientific">Mucuna pruriens</name>
    <name type="common">Velvet bean</name>
    <name type="synonym">Dolichos pruriens</name>
    <dbReference type="NCBI Taxonomy" id="157652"/>
    <lineage>
        <taxon>Eukaryota</taxon>
        <taxon>Viridiplantae</taxon>
        <taxon>Streptophyta</taxon>
        <taxon>Embryophyta</taxon>
        <taxon>Tracheophyta</taxon>
        <taxon>Spermatophyta</taxon>
        <taxon>Magnoliopsida</taxon>
        <taxon>eudicotyledons</taxon>
        <taxon>Gunneridae</taxon>
        <taxon>Pentapetalae</taxon>
        <taxon>rosids</taxon>
        <taxon>fabids</taxon>
        <taxon>Fabales</taxon>
        <taxon>Fabaceae</taxon>
        <taxon>Papilionoideae</taxon>
        <taxon>50 kb inversion clade</taxon>
        <taxon>NPAAA clade</taxon>
        <taxon>indigoferoid/millettioid clade</taxon>
        <taxon>Phaseoleae</taxon>
        <taxon>Mucuna</taxon>
    </lineage>
</organism>
<gene>
    <name evidence="6" type="primary">JMJ25</name>
    <name evidence="6" type="ORF">CR513_48606</name>
</gene>
<dbReference type="EMBL" id="QJKJ01011111">
    <property type="protein sequence ID" value="RDX71974.1"/>
    <property type="molecule type" value="Genomic_DNA"/>
</dbReference>
<dbReference type="PANTHER" id="PTHR12549:SF11">
    <property type="entry name" value="LYSINE-SPECIFIC DEMETHYLASE JMJ25"/>
    <property type="match status" value="1"/>
</dbReference>
<dbReference type="GO" id="GO:0032259">
    <property type="term" value="P:methylation"/>
    <property type="evidence" value="ECO:0007669"/>
    <property type="project" value="UniProtKB-KW"/>
</dbReference>
<feature type="non-terminal residue" evidence="6">
    <location>
        <position position="211"/>
    </location>
</feature>
<comment type="caution">
    <text evidence="6">The sequence shown here is derived from an EMBL/GenBank/DDBJ whole genome shotgun (WGS) entry which is preliminary data.</text>
</comment>
<dbReference type="AlphaFoldDB" id="A0A371F184"/>
<dbReference type="InterPro" id="IPR045109">
    <property type="entry name" value="LSDs-like"/>
</dbReference>
<keyword evidence="4" id="KW-0539">Nucleus</keyword>
<dbReference type="GO" id="GO:0031490">
    <property type="term" value="F:chromatin DNA binding"/>
    <property type="evidence" value="ECO:0007669"/>
    <property type="project" value="TreeGrafter"/>
</dbReference>
<keyword evidence="7" id="KW-1185">Reference proteome</keyword>
<dbReference type="STRING" id="157652.A0A371F184"/>
<keyword evidence="3" id="KW-0479">Metal-binding</keyword>
<evidence type="ECO:0000313" key="6">
    <source>
        <dbReference type="EMBL" id="RDX71974.1"/>
    </source>
</evidence>
<dbReference type="GO" id="GO:0032454">
    <property type="term" value="F:histone H3K9 demethylase activity"/>
    <property type="evidence" value="ECO:0007669"/>
    <property type="project" value="InterPro"/>
</dbReference>
<comment type="similarity">
    <text evidence="2">Belongs to the JARID1 histone demethylase family.</text>
</comment>
<comment type="subcellular location">
    <subcellularLocation>
        <location evidence="1">Nucleus</location>
    </subcellularLocation>
</comment>
<dbReference type="GO" id="GO:0000118">
    <property type="term" value="C:histone deacetylase complex"/>
    <property type="evidence" value="ECO:0007669"/>
    <property type="project" value="TreeGrafter"/>
</dbReference>
<evidence type="ECO:0000313" key="7">
    <source>
        <dbReference type="Proteomes" id="UP000257109"/>
    </source>
</evidence>
<feature type="compositionally biased region" description="Basic and acidic residues" evidence="5">
    <location>
        <begin position="104"/>
        <end position="114"/>
    </location>
</feature>
<reference evidence="6" key="1">
    <citation type="submission" date="2018-05" db="EMBL/GenBank/DDBJ databases">
        <title>Draft genome of Mucuna pruriens seed.</title>
        <authorList>
            <person name="Nnadi N.E."/>
            <person name="Vos R."/>
            <person name="Hasami M.H."/>
            <person name="Devisetty U.K."/>
            <person name="Aguiy J.C."/>
        </authorList>
    </citation>
    <scope>NUCLEOTIDE SEQUENCE [LARGE SCALE GENOMIC DNA]</scope>
    <source>
        <strain evidence="6">JCA_2017</strain>
    </source>
</reference>
<feature type="region of interest" description="Disordered" evidence="5">
    <location>
        <begin position="1"/>
        <end position="26"/>
    </location>
</feature>
<dbReference type="GO" id="GO:0003712">
    <property type="term" value="F:transcription coregulator activity"/>
    <property type="evidence" value="ECO:0007669"/>
    <property type="project" value="TreeGrafter"/>
</dbReference>
<dbReference type="GO" id="GO:0046872">
    <property type="term" value="F:metal ion binding"/>
    <property type="evidence" value="ECO:0007669"/>
    <property type="project" value="UniProtKB-KW"/>
</dbReference>
<evidence type="ECO:0000256" key="5">
    <source>
        <dbReference type="SAM" id="MobiDB-lite"/>
    </source>
</evidence>
<protein>
    <submittedName>
        <fullName evidence="6">Lysine-specific demethylase JMJ25</fullName>
    </submittedName>
</protein>
<proteinExistence type="inferred from homology"/>
<evidence type="ECO:0000256" key="3">
    <source>
        <dbReference type="ARBA" id="ARBA00022723"/>
    </source>
</evidence>
<evidence type="ECO:0000256" key="1">
    <source>
        <dbReference type="ARBA" id="ARBA00004123"/>
    </source>
</evidence>
<dbReference type="PANTHER" id="PTHR12549">
    <property type="entry name" value="JMJC DOMAIN-CONTAINING HISTONE DEMETHYLATION PROTEIN"/>
    <property type="match status" value="1"/>
</dbReference>
<dbReference type="GO" id="GO:0006357">
    <property type="term" value="P:regulation of transcription by RNA polymerase II"/>
    <property type="evidence" value="ECO:0007669"/>
    <property type="project" value="TreeGrafter"/>
</dbReference>
<dbReference type="Proteomes" id="UP000257109">
    <property type="component" value="Unassembled WGS sequence"/>
</dbReference>
<feature type="compositionally biased region" description="Basic and acidic residues" evidence="5">
    <location>
        <begin position="72"/>
        <end position="84"/>
    </location>
</feature>
<evidence type="ECO:0000256" key="4">
    <source>
        <dbReference type="ARBA" id="ARBA00023242"/>
    </source>
</evidence>
<dbReference type="GO" id="GO:0008168">
    <property type="term" value="F:methyltransferase activity"/>
    <property type="evidence" value="ECO:0007669"/>
    <property type="project" value="UniProtKB-KW"/>
</dbReference>
<dbReference type="GO" id="GO:0000785">
    <property type="term" value="C:chromatin"/>
    <property type="evidence" value="ECO:0007669"/>
    <property type="project" value="TreeGrafter"/>
</dbReference>
<name>A0A371F184_MUCPR</name>